<dbReference type="InterPro" id="IPR004152">
    <property type="entry name" value="GAT_dom"/>
</dbReference>
<evidence type="ECO:0000256" key="6">
    <source>
        <dbReference type="SAM" id="MobiDB-lite"/>
    </source>
</evidence>
<dbReference type="SUPFAM" id="SSF49348">
    <property type="entry name" value="Clathrin adaptor appendage domain"/>
    <property type="match status" value="1"/>
</dbReference>
<dbReference type="FunFam" id="1.25.40.90:FF:000008">
    <property type="entry name" value="VHS domain protein"/>
    <property type="match status" value="1"/>
</dbReference>
<feature type="domain" description="GAE" evidence="8">
    <location>
        <begin position="478"/>
        <end position="588"/>
    </location>
</feature>
<dbReference type="SUPFAM" id="SSF89009">
    <property type="entry name" value="GAT-like domain"/>
    <property type="match status" value="1"/>
</dbReference>
<feature type="region of interest" description="Disordered" evidence="6">
    <location>
        <begin position="1"/>
        <end position="20"/>
    </location>
</feature>
<evidence type="ECO:0000256" key="4">
    <source>
        <dbReference type="ARBA" id="ARBA00023034"/>
    </source>
</evidence>
<proteinExistence type="predicted"/>
<dbReference type="AlphaFoldDB" id="A0A1E4T9I6"/>
<keyword evidence="4" id="KW-0333">Golgi apparatus</keyword>
<evidence type="ECO:0000256" key="3">
    <source>
        <dbReference type="ARBA" id="ARBA00022927"/>
    </source>
</evidence>
<keyword evidence="11" id="KW-1185">Reference proteome</keyword>
<evidence type="ECO:0000256" key="1">
    <source>
        <dbReference type="ARBA" id="ARBA00004601"/>
    </source>
</evidence>
<dbReference type="OrthoDB" id="2018246at2759"/>
<dbReference type="PANTHER" id="PTHR47180:SF1">
    <property type="entry name" value="ADP-RIBOSYLATION FACTOR-BINDING PROTEIN GGA1-RELATED"/>
    <property type="match status" value="1"/>
</dbReference>
<organism evidence="10 11">
    <name type="scientific">Tortispora caseinolytica NRRL Y-17796</name>
    <dbReference type="NCBI Taxonomy" id="767744"/>
    <lineage>
        <taxon>Eukaryota</taxon>
        <taxon>Fungi</taxon>
        <taxon>Dikarya</taxon>
        <taxon>Ascomycota</taxon>
        <taxon>Saccharomycotina</taxon>
        <taxon>Trigonopsidomycetes</taxon>
        <taxon>Trigonopsidales</taxon>
        <taxon>Trigonopsidaceae</taxon>
        <taxon>Tortispora</taxon>
    </lineage>
</organism>
<comment type="subcellular location">
    <subcellularLocation>
        <location evidence="1">Golgi apparatus</location>
        <location evidence="1">trans-Golgi network</location>
    </subcellularLocation>
</comment>
<dbReference type="Gene3D" id="1.20.5.170">
    <property type="match status" value="1"/>
</dbReference>
<protein>
    <recommendedName>
        <fullName evidence="12">VHS domain-containing protein</fullName>
    </recommendedName>
</protein>
<dbReference type="Pfam" id="PF02883">
    <property type="entry name" value="Alpha_adaptinC2"/>
    <property type="match status" value="1"/>
</dbReference>
<dbReference type="PROSITE" id="PS50179">
    <property type="entry name" value="VHS"/>
    <property type="match status" value="1"/>
</dbReference>
<dbReference type="SMART" id="SM00809">
    <property type="entry name" value="Alpha_adaptinC2"/>
    <property type="match status" value="1"/>
</dbReference>
<feature type="compositionally biased region" description="Low complexity" evidence="6">
    <location>
        <begin position="386"/>
        <end position="396"/>
    </location>
</feature>
<dbReference type="Pfam" id="PF03127">
    <property type="entry name" value="GAT"/>
    <property type="match status" value="1"/>
</dbReference>
<evidence type="ECO:0000256" key="5">
    <source>
        <dbReference type="ARBA" id="ARBA00053552"/>
    </source>
</evidence>
<dbReference type="SMART" id="SM00288">
    <property type="entry name" value="VHS"/>
    <property type="match status" value="1"/>
</dbReference>
<name>A0A1E4T9I6_9ASCO</name>
<dbReference type="GO" id="GO:0043328">
    <property type="term" value="P:protein transport to vacuole involved in ubiquitin-dependent protein catabolic process via the multivesicular body sorting pathway"/>
    <property type="evidence" value="ECO:0007669"/>
    <property type="project" value="TreeGrafter"/>
</dbReference>
<feature type="compositionally biased region" description="Polar residues" evidence="6">
    <location>
        <begin position="397"/>
        <end position="407"/>
    </location>
</feature>
<dbReference type="Proteomes" id="UP000095023">
    <property type="component" value="Unassembled WGS sequence"/>
</dbReference>
<evidence type="ECO:0000256" key="2">
    <source>
        <dbReference type="ARBA" id="ARBA00022448"/>
    </source>
</evidence>
<dbReference type="Gene3D" id="1.25.40.90">
    <property type="match status" value="1"/>
</dbReference>
<evidence type="ECO:0008006" key="12">
    <source>
        <dbReference type="Google" id="ProtNLM"/>
    </source>
</evidence>
<dbReference type="GO" id="GO:0006895">
    <property type="term" value="P:Golgi to endosome transport"/>
    <property type="evidence" value="ECO:0007669"/>
    <property type="project" value="TreeGrafter"/>
</dbReference>
<dbReference type="CDD" id="cd14235">
    <property type="entry name" value="GAT_GGA_fungi"/>
    <property type="match status" value="1"/>
</dbReference>
<dbReference type="EMBL" id="KV453844">
    <property type="protein sequence ID" value="ODV88404.1"/>
    <property type="molecule type" value="Genomic_DNA"/>
</dbReference>
<dbReference type="GO" id="GO:0035091">
    <property type="term" value="F:phosphatidylinositol binding"/>
    <property type="evidence" value="ECO:0007669"/>
    <property type="project" value="InterPro"/>
</dbReference>
<dbReference type="InterPro" id="IPR008152">
    <property type="entry name" value="Clathrin_a/b/g-adaptin_app_Ig"/>
</dbReference>
<dbReference type="Pfam" id="PF00790">
    <property type="entry name" value="VHS"/>
    <property type="match status" value="1"/>
</dbReference>
<dbReference type="Gene3D" id="1.20.58.160">
    <property type="match status" value="1"/>
</dbReference>
<dbReference type="InterPro" id="IPR008153">
    <property type="entry name" value="GAE_dom"/>
</dbReference>
<evidence type="ECO:0000259" key="9">
    <source>
        <dbReference type="PROSITE" id="PS50909"/>
    </source>
</evidence>
<evidence type="ECO:0000313" key="11">
    <source>
        <dbReference type="Proteomes" id="UP000095023"/>
    </source>
</evidence>
<dbReference type="InterPro" id="IPR008942">
    <property type="entry name" value="ENTH_VHS"/>
</dbReference>
<dbReference type="SUPFAM" id="SSF48464">
    <property type="entry name" value="ENTH/VHS domain"/>
    <property type="match status" value="1"/>
</dbReference>
<dbReference type="GO" id="GO:0043130">
    <property type="term" value="F:ubiquitin binding"/>
    <property type="evidence" value="ECO:0007669"/>
    <property type="project" value="InterPro"/>
</dbReference>
<feature type="domain" description="GAT" evidence="9">
    <location>
        <begin position="218"/>
        <end position="345"/>
    </location>
</feature>
<evidence type="ECO:0000313" key="10">
    <source>
        <dbReference type="EMBL" id="ODV88404.1"/>
    </source>
</evidence>
<sequence length="590" mass="64150">MSYQDSPEDHHNAPGSDYLNRFNTTNSAVPRFGRTSTASRNTVSERLDRLIERACSANNLEPDLAVNMEIVDLINAKGGSLPRQAAESIVKLINGRNSASAILALALLDSLVKNCGYPFHLQISRKGFLNELVKKFPERPPNRLTKTQYLILEAIEEWRITICRNSKYSADLGHIRDMHRLLRESGYNFPEISREDANVLSAADDNLKSAEELEAEERAVLSAKLQELIHSGSPKDLQEANRIMKIMAGYEAGDKTDYRAKVAEDLERVRHKATVFEEMVNRIEQQGSSGSEEVADEIYSSLRSASVKLQKIIKDESDDEPAVQKLLTLNDYINNLVQKYSLLKKGNVDAAKNITLGSSGGALGSGDIKSSSQGLSLIDFDDEASAPASAPASASPLQQTSNSSGSAVNDLLGILDNTTPVPQSASSTGSANKYAALEALSDFSSSAASSPSPMKTSFQQATPDLLVGDLDSLHLGSGPKTESYTLLDSILNVVLNTSRQGEVVSVEAVFSSKMSTPITEILLEMAAAKSHSLQMSQPTASELKPEQKDGIRQRIQITGKLPIKLKWKLSYKIGETRMQADGVVQQLPVP</sequence>
<dbReference type="PROSITE" id="PS50180">
    <property type="entry name" value="GAE"/>
    <property type="match status" value="1"/>
</dbReference>
<dbReference type="InterPro" id="IPR041198">
    <property type="entry name" value="GGA_N-GAT"/>
</dbReference>
<gene>
    <name evidence="10" type="ORF">CANCADRAFT_4540</name>
</gene>
<dbReference type="GO" id="GO:0005802">
    <property type="term" value="C:trans-Golgi network"/>
    <property type="evidence" value="ECO:0007669"/>
    <property type="project" value="TreeGrafter"/>
</dbReference>
<dbReference type="Pfam" id="PF18308">
    <property type="entry name" value="GGA_N-GAT"/>
    <property type="match status" value="1"/>
</dbReference>
<evidence type="ECO:0000259" key="8">
    <source>
        <dbReference type="PROSITE" id="PS50180"/>
    </source>
</evidence>
<dbReference type="GO" id="GO:0006896">
    <property type="term" value="P:Golgi to vacuole transport"/>
    <property type="evidence" value="ECO:0007669"/>
    <property type="project" value="UniProtKB-ARBA"/>
</dbReference>
<evidence type="ECO:0000259" key="7">
    <source>
        <dbReference type="PROSITE" id="PS50179"/>
    </source>
</evidence>
<dbReference type="PANTHER" id="PTHR47180">
    <property type="entry name" value="ADP-RIBOSYLATION FACTOR-BINDING PROTEIN GGA1-RELATED"/>
    <property type="match status" value="1"/>
</dbReference>
<feature type="domain" description="VHS" evidence="7">
    <location>
        <begin position="54"/>
        <end position="190"/>
    </location>
</feature>
<dbReference type="PROSITE" id="PS50909">
    <property type="entry name" value="GAT"/>
    <property type="match status" value="1"/>
</dbReference>
<comment type="function">
    <text evidence="5">May play a role in the regulation of membrane traffic through the trans-Golgi network.</text>
</comment>
<dbReference type="Gene3D" id="2.60.40.1230">
    <property type="match status" value="1"/>
</dbReference>
<dbReference type="GO" id="GO:0005829">
    <property type="term" value="C:cytosol"/>
    <property type="evidence" value="ECO:0007669"/>
    <property type="project" value="GOC"/>
</dbReference>
<accession>A0A1E4T9I6</accession>
<reference evidence="11" key="1">
    <citation type="submission" date="2016-02" db="EMBL/GenBank/DDBJ databases">
        <title>Comparative genomics of biotechnologically important yeasts.</title>
        <authorList>
            <consortium name="DOE Joint Genome Institute"/>
            <person name="Riley R."/>
            <person name="Haridas S."/>
            <person name="Wolfe K.H."/>
            <person name="Lopes M.R."/>
            <person name="Hittinger C.T."/>
            <person name="Goker M."/>
            <person name="Salamov A."/>
            <person name="Wisecaver J."/>
            <person name="Long T.M."/>
            <person name="Aerts A.L."/>
            <person name="Barry K."/>
            <person name="Choi C."/>
            <person name="Clum A."/>
            <person name="Coughlan A.Y."/>
            <person name="Deshpande S."/>
            <person name="Douglass A.P."/>
            <person name="Hanson S.J."/>
            <person name="Klenk H.-P."/>
            <person name="Labutti K."/>
            <person name="Lapidus A."/>
            <person name="Lindquist E."/>
            <person name="Lipzen A."/>
            <person name="Meier-Kolthoff J.P."/>
            <person name="Ohm R.A."/>
            <person name="Otillar R.P."/>
            <person name="Pangilinan J."/>
            <person name="Peng Y."/>
            <person name="Rokas A."/>
            <person name="Rosa C.A."/>
            <person name="Scheuner C."/>
            <person name="Sibirny A.A."/>
            <person name="Slot J.C."/>
            <person name="Stielow J.B."/>
            <person name="Sun H."/>
            <person name="Kurtzman C.P."/>
            <person name="Blackwell M."/>
            <person name="Jeffries T.W."/>
            <person name="Grigoriev I.V."/>
        </authorList>
    </citation>
    <scope>NUCLEOTIDE SEQUENCE [LARGE SCALE GENOMIC DNA]</scope>
    <source>
        <strain evidence="11">NRRL Y-17796</strain>
    </source>
</reference>
<dbReference type="InterPro" id="IPR002014">
    <property type="entry name" value="VHS_dom"/>
</dbReference>
<feature type="region of interest" description="Disordered" evidence="6">
    <location>
        <begin position="386"/>
        <end position="409"/>
    </location>
</feature>
<dbReference type="InterPro" id="IPR038425">
    <property type="entry name" value="GAT_sf"/>
</dbReference>
<dbReference type="InterPro" id="IPR013041">
    <property type="entry name" value="Clathrin_app_Ig-like_sf"/>
</dbReference>
<dbReference type="CDD" id="cd16998">
    <property type="entry name" value="VHS_GGA_fungi"/>
    <property type="match status" value="1"/>
</dbReference>
<keyword evidence="2" id="KW-0813">Transport</keyword>
<keyword evidence="3" id="KW-0653">Protein transport</keyword>
<dbReference type="InterPro" id="IPR052653">
    <property type="entry name" value="ARF-binding"/>
</dbReference>